<organism evidence="1 2">
    <name type="scientific">Tritrichomonas foetus</name>
    <dbReference type="NCBI Taxonomy" id="1144522"/>
    <lineage>
        <taxon>Eukaryota</taxon>
        <taxon>Metamonada</taxon>
        <taxon>Parabasalia</taxon>
        <taxon>Tritrichomonadida</taxon>
        <taxon>Tritrichomonadidae</taxon>
        <taxon>Tritrichomonas</taxon>
    </lineage>
</organism>
<evidence type="ECO:0000313" key="2">
    <source>
        <dbReference type="Proteomes" id="UP000179807"/>
    </source>
</evidence>
<dbReference type="GeneID" id="94830764"/>
<evidence type="ECO:0000313" key="1">
    <source>
        <dbReference type="EMBL" id="OHS93992.1"/>
    </source>
</evidence>
<dbReference type="VEuPathDB" id="TrichDB:TRFO_11484"/>
<sequence length="318" mass="37336">MTENIPQKGQRRFPNRILTLNRNDPVPSDNEIVNPILKKKIITYPIPKIEENAISVNEYRNLLKTEHKYNDDIQAQQTIDEIAEFERRNFGKTKVPKPIRIEPLDSMTKQTLDQFKIPNECFTLDYVVPRVRAKTVLSSERAIAKPSTWNTLDEPELPSRRISEKPPVRHKSPFLVTSIHKELKYGIPIYNKSILKINKAKMTQYETKLRYICTCDNQIREEKLKSRVNEDRNQLILKREKQMTRCAELGQMWALKMTGNLPRKPKIQHEIPPSQEDVEAMNFLKERDEEIMNKYKQNKKEMQTQEIASLQNIQGVGI</sequence>
<dbReference type="EMBL" id="MLAK01001359">
    <property type="protein sequence ID" value="OHS93992.1"/>
    <property type="molecule type" value="Genomic_DNA"/>
</dbReference>
<keyword evidence="2" id="KW-1185">Reference proteome</keyword>
<name>A0A1J4J3G1_9EUKA</name>
<comment type="caution">
    <text evidence="1">The sequence shown here is derived from an EMBL/GenBank/DDBJ whole genome shotgun (WGS) entry which is preliminary data.</text>
</comment>
<protein>
    <submittedName>
        <fullName evidence="1">Uncharacterized protein</fullName>
    </submittedName>
</protein>
<reference evidence="1" key="1">
    <citation type="submission" date="2016-10" db="EMBL/GenBank/DDBJ databases">
        <authorList>
            <person name="Benchimol M."/>
            <person name="Almeida L.G."/>
            <person name="Vasconcelos A.T."/>
            <person name="Perreira-Neves A."/>
            <person name="Rosa I.A."/>
            <person name="Tasca T."/>
            <person name="Bogo M.R."/>
            <person name="de Souza W."/>
        </authorList>
    </citation>
    <scope>NUCLEOTIDE SEQUENCE [LARGE SCALE GENOMIC DNA]</scope>
    <source>
        <strain evidence="1">K</strain>
    </source>
</reference>
<dbReference type="Proteomes" id="UP000179807">
    <property type="component" value="Unassembled WGS sequence"/>
</dbReference>
<proteinExistence type="predicted"/>
<dbReference type="AlphaFoldDB" id="A0A1J4J3G1"/>
<dbReference type="RefSeq" id="XP_068347129.1">
    <property type="nucleotide sequence ID" value="XM_068496060.1"/>
</dbReference>
<gene>
    <name evidence="1" type="ORF">TRFO_11484</name>
</gene>
<accession>A0A1J4J3G1</accession>